<keyword evidence="2" id="KW-0378">Hydrolase</keyword>
<dbReference type="Gene3D" id="3.40.50.1820">
    <property type="entry name" value="alpha/beta hydrolase"/>
    <property type="match status" value="1"/>
</dbReference>
<gene>
    <name evidence="2" type="ORF">BT63DRAFT_459979</name>
</gene>
<dbReference type="EMBL" id="MU004242">
    <property type="protein sequence ID" value="KAF2664491.1"/>
    <property type="molecule type" value="Genomic_DNA"/>
</dbReference>
<dbReference type="OrthoDB" id="17560at2759"/>
<protein>
    <submittedName>
        <fullName evidence="2">Dienelactone hydrolase family protein</fullName>
    </submittedName>
</protein>
<evidence type="ECO:0000259" key="1">
    <source>
        <dbReference type="Pfam" id="PF01738"/>
    </source>
</evidence>
<dbReference type="GO" id="GO:0016787">
    <property type="term" value="F:hydrolase activity"/>
    <property type="evidence" value="ECO:0007669"/>
    <property type="project" value="UniProtKB-KW"/>
</dbReference>
<sequence length="248" mass="27500">MASHPPAACCVQGVKHEGETFGKLEKVDNVEYYVTYPEDKKTDKAILIFPDVMGHNVDNAKLIADQFAANGYFVVSVDQFDGDALPLNRPGDFDFMKWREGHTTEKGDKIAATILKELKEKYGAKTIGAVGYCWGAKNVIRNLKKGVIDAGYVAHPSFVDADELRGIEGPLSIAAAETDAIFPAEKRHESEKILQELKATYQINLYSGVSHGFSVRGDLSNPVIKYAKEQAFLQAVFWFDEHIKNKKA</sequence>
<dbReference type="Pfam" id="PF01738">
    <property type="entry name" value="DLH"/>
    <property type="match status" value="1"/>
</dbReference>
<evidence type="ECO:0000313" key="2">
    <source>
        <dbReference type="EMBL" id="KAF2664491.1"/>
    </source>
</evidence>
<organism evidence="2 3">
    <name type="scientific">Microthyrium microscopicum</name>
    <dbReference type="NCBI Taxonomy" id="703497"/>
    <lineage>
        <taxon>Eukaryota</taxon>
        <taxon>Fungi</taxon>
        <taxon>Dikarya</taxon>
        <taxon>Ascomycota</taxon>
        <taxon>Pezizomycotina</taxon>
        <taxon>Dothideomycetes</taxon>
        <taxon>Dothideomycetes incertae sedis</taxon>
        <taxon>Microthyriales</taxon>
        <taxon>Microthyriaceae</taxon>
        <taxon>Microthyrium</taxon>
    </lineage>
</organism>
<dbReference type="Proteomes" id="UP000799302">
    <property type="component" value="Unassembled WGS sequence"/>
</dbReference>
<reference evidence="2" key="1">
    <citation type="journal article" date="2020" name="Stud. Mycol.">
        <title>101 Dothideomycetes genomes: a test case for predicting lifestyles and emergence of pathogens.</title>
        <authorList>
            <person name="Haridas S."/>
            <person name="Albert R."/>
            <person name="Binder M."/>
            <person name="Bloem J."/>
            <person name="Labutti K."/>
            <person name="Salamov A."/>
            <person name="Andreopoulos B."/>
            <person name="Baker S."/>
            <person name="Barry K."/>
            <person name="Bills G."/>
            <person name="Bluhm B."/>
            <person name="Cannon C."/>
            <person name="Castanera R."/>
            <person name="Culley D."/>
            <person name="Daum C."/>
            <person name="Ezra D."/>
            <person name="Gonzalez J."/>
            <person name="Henrissat B."/>
            <person name="Kuo A."/>
            <person name="Liang C."/>
            <person name="Lipzen A."/>
            <person name="Lutzoni F."/>
            <person name="Magnuson J."/>
            <person name="Mondo S."/>
            <person name="Nolan M."/>
            <person name="Ohm R."/>
            <person name="Pangilinan J."/>
            <person name="Park H.-J."/>
            <person name="Ramirez L."/>
            <person name="Alfaro M."/>
            <person name="Sun H."/>
            <person name="Tritt A."/>
            <person name="Yoshinaga Y."/>
            <person name="Zwiers L.-H."/>
            <person name="Turgeon B."/>
            <person name="Goodwin S."/>
            <person name="Spatafora J."/>
            <person name="Crous P."/>
            <person name="Grigoriev I."/>
        </authorList>
    </citation>
    <scope>NUCLEOTIDE SEQUENCE</scope>
    <source>
        <strain evidence="2">CBS 115976</strain>
    </source>
</reference>
<dbReference type="SUPFAM" id="SSF53474">
    <property type="entry name" value="alpha/beta-Hydrolases"/>
    <property type="match status" value="1"/>
</dbReference>
<proteinExistence type="predicted"/>
<dbReference type="PANTHER" id="PTHR17630:SF44">
    <property type="entry name" value="PROTEIN AIM2"/>
    <property type="match status" value="1"/>
</dbReference>
<keyword evidence="3" id="KW-1185">Reference proteome</keyword>
<dbReference type="AlphaFoldDB" id="A0A6A6TYU1"/>
<accession>A0A6A6TYU1</accession>
<feature type="domain" description="Dienelactone hydrolase" evidence="1">
    <location>
        <begin position="33"/>
        <end position="242"/>
    </location>
</feature>
<dbReference type="PANTHER" id="PTHR17630">
    <property type="entry name" value="DIENELACTONE HYDROLASE"/>
    <property type="match status" value="1"/>
</dbReference>
<name>A0A6A6TYU1_9PEZI</name>
<dbReference type="InterPro" id="IPR002925">
    <property type="entry name" value="Dienelactn_hydro"/>
</dbReference>
<dbReference type="InterPro" id="IPR029058">
    <property type="entry name" value="AB_hydrolase_fold"/>
</dbReference>
<evidence type="ECO:0000313" key="3">
    <source>
        <dbReference type="Proteomes" id="UP000799302"/>
    </source>
</evidence>